<dbReference type="HOGENOM" id="CLU_470918_0_0_1"/>
<feature type="region of interest" description="Disordered" evidence="1">
    <location>
        <begin position="436"/>
        <end position="468"/>
    </location>
</feature>
<accession>S7ZYW5</accession>
<feature type="compositionally biased region" description="Polar residues" evidence="1">
    <location>
        <begin position="147"/>
        <end position="164"/>
    </location>
</feature>
<feature type="compositionally biased region" description="Basic and acidic residues" evidence="1">
    <location>
        <begin position="336"/>
        <end position="346"/>
    </location>
</feature>
<evidence type="ECO:0000256" key="1">
    <source>
        <dbReference type="SAM" id="MobiDB-lite"/>
    </source>
</evidence>
<keyword evidence="3" id="KW-1185">Reference proteome</keyword>
<comment type="caution">
    <text evidence="2">The sequence shown here is derived from an EMBL/GenBank/DDBJ whole genome shotgun (WGS) entry which is preliminary data.</text>
</comment>
<evidence type="ECO:0000313" key="3">
    <source>
        <dbReference type="Proteomes" id="UP000015100"/>
    </source>
</evidence>
<organism evidence="2 3">
    <name type="scientific">Dactylellina haptotyla (strain CBS 200.50)</name>
    <name type="common">Nematode-trapping fungus</name>
    <name type="synonym">Monacrosporium haptotylum</name>
    <dbReference type="NCBI Taxonomy" id="1284197"/>
    <lineage>
        <taxon>Eukaryota</taxon>
        <taxon>Fungi</taxon>
        <taxon>Dikarya</taxon>
        <taxon>Ascomycota</taxon>
        <taxon>Pezizomycotina</taxon>
        <taxon>Orbiliomycetes</taxon>
        <taxon>Orbiliales</taxon>
        <taxon>Orbiliaceae</taxon>
        <taxon>Dactylellina</taxon>
    </lineage>
</organism>
<proteinExistence type="predicted"/>
<feature type="compositionally biased region" description="Polar residues" evidence="1">
    <location>
        <begin position="280"/>
        <end position="291"/>
    </location>
</feature>
<reference evidence="3" key="2">
    <citation type="submission" date="2013-04" db="EMBL/GenBank/DDBJ databases">
        <title>Genomic mechanisms accounting for the adaptation to parasitism in nematode-trapping fungi.</title>
        <authorList>
            <person name="Ahren D.G."/>
        </authorList>
    </citation>
    <scope>NUCLEOTIDE SEQUENCE [LARGE SCALE GENOMIC DNA]</scope>
    <source>
        <strain evidence="3">CBS 200.50</strain>
    </source>
</reference>
<feature type="compositionally biased region" description="Acidic residues" evidence="1">
    <location>
        <begin position="294"/>
        <end position="319"/>
    </location>
</feature>
<dbReference type="Proteomes" id="UP000015100">
    <property type="component" value="Unassembled WGS sequence"/>
</dbReference>
<sequence length="579" mass="64116">MAQTLTLSRTSSQQGGAPLNNLSQLPLLPPQSRRNPSYPQRAASLNSRNKELYGAAPVYVTGEDHSRRLANTTQNGAQYPASGFNALRHSQAQAAQRDAALAQDPSYSYGTIFNNAPEPGSVGRQLDAELPQHASTYVGQFPVPAQGPSTGNGTFPDQGSSSHLPSAANAPDSRPSSEFPGGNKRKLSTPSSQLPYSYKDLPTDHLWYPMFNYKEYTPQKNKKGKTGGTRSIDHVRGTEIKDRYATWSFQHDPIKYWLLRDVAEKFPTKVREKEFKHYQQYGSSETESQSVILEGEEEEEEEYEEEEGQSAEGVFDADGEVSVPASAGKRTKRRRISDESSVKLEESSVYDGESEKSASPKKKGRTNWDRSYQRRFPGEAIPSSTPLFRETVHTLIHAGKPDNAYGPRDINTCFIKALERCSDPNFHRYLLEKLKDLNGPSSPSTEYRPPSSIGRPASVRSRKPKSVASHYMEDIQESMETQMPRTYQQSNHSSHQTHGGIHQEASPSPDQTHHQIASGFPTGFGGGSDLFNQSGVPFSDPFLSQNGEIGMDLFPLFGVNEPQYPSSITDPLDEGEDNM</sequence>
<evidence type="ECO:0000313" key="2">
    <source>
        <dbReference type="EMBL" id="EPS35925.1"/>
    </source>
</evidence>
<dbReference type="OrthoDB" id="5328359at2759"/>
<feature type="region of interest" description="Disordered" evidence="1">
    <location>
        <begin position="482"/>
        <end position="532"/>
    </location>
</feature>
<feature type="compositionally biased region" description="Polar residues" evidence="1">
    <location>
        <begin position="482"/>
        <end position="497"/>
    </location>
</feature>
<feature type="compositionally biased region" description="Polar residues" evidence="1">
    <location>
        <begin position="1"/>
        <end position="15"/>
    </location>
</feature>
<feature type="compositionally biased region" description="Low complexity" evidence="1">
    <location>
        <begin position="18"/>
        <end position="37"/>
    </location>
</feature>
<reference evidence="2 3" key="1">
    <citation type="journal article" date="2013" name="PLoS Genet.">
        <title>Genomic mechanisms accounting for the adaptation to parasitism in nematode-trapping fungi.</title>
        <authorList>
            <person name="Meerupati T."/>
            <person name="Andersson K.M."/>
            <person name="Friman E."/>
            <person name="Kumar D."/>
            <person name="Tunlid A."/>
            <person name="Ahren D."/>
        </authorList>
    </citation>
    <scope>NUCLEOTIDE SEQUENCE [LARGE SCALE GENOMIC DNA]</scope>
    <source>
        <strain evidence="2 3">CBS 200.50</strain>
    </source>
</reference>
<name>S7ZYW5_DACHA</name>
<feature type="region of interest" description="Disordered" evidence="1">
    <location>
        <begin position="139"/>
        <end position="196"/>
    </location>
</feature>
<protein>
    <submittedName>
        <fullName evidence="2">Uncharacterized protein</fullName>
    </submittedName>
</protein>
<feature type="region of interest" description="Disordered" evidence="1">
    <location>
        <begin position="277"/>
        <end position="384"/>
    </location>
</feature>
<dbReference type="EMBL" id="AQGS01001000">
    <property type="protein sequence ID" value="EPS35925.1"/>
    <property type="molecule type" value="Genomic_DNA"/>
</dbReference>
<gene>
    <name evidence="2" type="ORF">H072_10603</name>
</gene>
<dbReference type="AlphaFoldDB" id="S7ZYW5"/>
<feature type="region of interest" description="Disordered" evidence="1">
    <location>
        <begin position="1"/>
        <end position="49"/>
    </location>
</feature>